<protein>
    <recommendedName>
        <fullName evidence="3">XMAP215/Dis1/CLASP TOG domain-containing protein</fullName>
    </recommendedName>
</protein>
<proteinExistence type="predicted"/>
<name>A0AAN9EZ90_CROPI</name>
<comment type="caution">
    <text evidence="4">The sequence shown here is derived from an EMBL/GenBank/DDBJ whole genome shotgun (WGS) entry which is preliminary data.</text>
</comment>
<dbReference type="GO" id="GO:0051010">
    <property type="term" value="F:microtubule plus-end binding"/>
    <property type="evidence" value="ECO:0007669"/>
    <property type="project" value="InterPro"/>
</dbReference>
<evidence type="ECO:0000256" key="1">
    <source>
        <dbReference type="ARBA" id="ARBA00004496"/>
    </source>
</evidence>
<dbReference type="GO" id="GO:0046785">
    <property type="term" value="P:microtubule polymerization"/>
    <property type="evidence" value="ECO:0007669"/>
    <property type="project" value="InterPro"/>
</dbReference>
<evidence type="ECO:0000313" key="5">
    <source>
        <dbReference type="Proteomes" id="UP001372338"/>
    </source>
</evidence>
<evidence type="ECO:0000259" key="3">
    <source>
        <dbReference type="Pfam" id="PF21041"/>
    </source>
</evidence>
<dbReference type="InterPro" id="IPR011989">
    <property type="entry name" value="ARM-like"/>
</dbReference>
<evidence type="ECO:0000256" key="2">
    <source>
        <dbReference type="ARBA" id="ARBA00022490"/>
    </source>
</evidence>
<dbReference type="InterPro" id="IPR048491">
    <property type="entry name" value="XMAP215_CLASP_TOG"/>
</dbReference>
<dbReference type="GO" id="GO:0030951">
    <property type="term" value="P:establishment or maintenance of microtubule cytoskeleton polarity"/>
    <property type="evidence" value="ECO:0007669"/>
    <property type="project" value="InterPro"/>
</dbReference>
<gene>
    <name evidence="4" type="ORF">RIF29_19273</name>
</gene>
<keyword evidence="2" id="KW-0963">Cytoplasm</keyword>
<dbReference type="GO" id="GO:0061863">
    <property type="term" value="F:microtubule plus end polymerase"/>
    <property type="evidence" value="ECO:0007669"/>
    <property type="project" value="InterPro"/>
</dbReference>
<reference evidence="4 5" key="1">
    <citation type="submission" date="2024-01" db="EMBL/GenBank/DDBJ databases">
        <title>The genomes of 5 underutilized Papilionoideae crops provide insights into root nodulation and disease resistanc.</title>
        <authorList>
            <person name="Yuan L."/>
        </authorList>
    </citation>
    <scope>NUCLEOTIDE SEQUENCE [LARGE SCALE GENOMIC DNA]</scope>
    <source>
        <strain evidence="4">ZHUSHIDOU_FW_LH</strain>
        <tissue evidence="4">Leaf</tissue>
    </source>
</reference>
<dbReference type="Pfam" id="PF21041">
    <property type="entry name" value="XMAP215_CLASP_TOG"/>
    <property type="match status" value="1"/>
</dbReference>
<sequence>MAEAIGSLFEASKDSRTVNLLQNAEFDIKKEAAWPWAISNATSGGTHEQIKGKRARTGFLQSWTLESMGEALNLLQYMFDYVRFLRRLADSNALVQEKALDALIAYLRAADAGRYGKEVCDSVLAKCLTGRTKTAEKAQAVFYLF</sequence>
<dbReference type="Gene3D" id="1.25.10.10">
    <property type="entry name" value="Leucine-rich Repeat Variant"/>
    <property type="match status" value="1"/>
</dbReference>
<dbReference type="Proteomes" id="UP001372338">
    <property type="component" value="Unassembled WGS sequence"/>
</dbReference>
<dbReference type="GO" id="GO:0007051">
    <property type="term" value="P:spindle organization"/>
    <property type="evidence" value="ECO:0007669"/>
    <property type="project" value="InterPro"/>
</dbReference>
<organism evidence="4 5">
    <name type="scientific">Crotalaria pallida</name>
    <name type="common">Smooth rattlebox</name>
    <name type="synonym">Crotalaria striata</name>
    <dbReference type="NCBI Taxonomy" id="3830"/>
    <lineage>
        <taxon>Eukaryota</taxon>
        <taxon>Viridiplantae</taxon>
        <taxon>Streptophyta</taxon>
        <taxon>Embryophyta</taxon>
        <taxon>Tracheophyta</taxon>
        <taxon>Spermatophyta</taxon>
        <taxon>Magnoliopsida</taxon>
        <taxon>eudicotyledons</taxon>
        <taxon>Gunneridae</taxon>
        <taxon>Pentapetalae</taxon>
        <taxon>rosids</taxon>
        <taxon>fabids</taxon>
        <taxon>Fabales</taxon>
        <taxon>Fabaceae</taxon>
        <taxon>Papilionoideae</taxon>
        <taxon>50 kb inversion clade</taxon>
        <taxon>genistoids sensu lato</taxon>
        <taxon>core genistoids</taxon>
        <taxon>Crotalarieae</taxon>
        <taxon>Crotalaria</taxon>
    </lineage>
</organism>
<dbReference type="AlphaFoldDB" id="A0AAN9EZ90"/>
<feature type="domain" description="XMAP215/Dis1/CLASP TOG" evidence="3">
    <location>
        <begin position="84"/>
        <end position="143"/>
    </location>
</feature>
<dbReference type="EMBL" id="JAYWIO010000004">
    <property type="protein sequence ID" value="KAK7266624.1"/>
    <property type="molecule type" value="Genomic_DNA"/>
</dbReference>
<dbReference type="PANTHER" id="PTHR12609">
    <property type="entry name" value="MICROTUBULE ASSOCIATED PROTEIN XMAP215"/>
    <property type="match status" value="1"/>
</dbReference>
<accession>A0AAN9EZ90</accession>
<dbReference type="InterPro" id="IPR045110">
    <property type="entry name" value="XMAP215"/>
</dbReference>
<dbReference type="GO" id="GO:0005737">
    <property type="term" value="C:cytoplasm"/>
    <property type="evidence" value="ECO:0007669"/>
    <property type="project" value="UniProtKB-SubCell"/>
</dbReference>
<keyword evidence="5" id="KW-1185">Reference proteome</keyword>
<evidence type="ECO:0000313" key="4">
    <source>
        <dbReference type="EMBL" id="KAK7266624.1"/>
    </source>
</evidence>
<comment type="subcellular location">
    <subcellularLocation>
        <location evidence="1">Cytoplasm</location>
    </subcellularLocation>
</comment>